<reference evidence="2" key="2">
    <citation type="journal article" date="2017" name="Nat. Plants">
        <title>The Aegilops tauschii genome reveals multiple impacts of transposons.</title>
        <authorList>
            <person name="Zhao G."/>
            <person name="Zou C."/>
            <person name="Li K."/>
            <person name="Wang K."/>
            <person name="Li T."/>
            <person name="Gao L."/>
            <person name="Zhang X."/>
            <person name="Wang H."/>
            <person name="Yang Z."/>
            <person name="Liu X."/>
            <person name="Jiang W."/>
            <person name="Mao L."/>
            <person name="Kong X."/>
            <person name="Jiao Y."/>
            <person name="Jia J."/>
        </authorList>
    </citation>
    <scope>NUCLEOTIDE SEQUENCE [LARGE SCALE GENOMIC DNA]</scope>
    <source>
        <strain evidence="2">cv. AL8/78</strain>
    </source>
</reference>
<organism evidence="1 2">
    <name type="scientific">Aegilops tauschii subsp. strangulata</name>
    <name type="common">Goatgrass</name>
    <dbReference type="NCBI Taxonomy" id="200361"/>
    <lineage>
        <taxon>Eukaryota</taxon>
        <taxon>Viridiplantae</taxon>
        <taxon>Streptophyta</taxon>
        <taxon>Embryophyta</taxon>
        <taxon>Tracheophyta</taxon>
        <taxon>Spermatophyta</taxon>
        <taxon>Magnoliopsida</taxon>
        <taxon>Liliopsida</taxon>
        <taxon>Poales</taxon>
        <taxon>Poaceae</taxon>
        <taxon>BOP clade</taxon>
        <taxon>Pooideae</taxon>
        <taxon>Triticodae</taxon>
        <taxon>Triticeae</taxon>
        <taxon>Triticinae</taxon>
        <taxon>Aegilops</taxon>
    </lineage>
</organism>
<evidence type="ECO:0000313" key="1">
    <source>
        <dbReference type="EnsemblPlants" id="AET4Gv20800100.3"/>
    </source>
</evidence>
<reference evidence="1" key="4">
    <citation type="submission" date="2019-03" db="UniProtKB">
        <authorList>
            <consortium name="EnsemblPlants"/>
        </authorList>
    </citation>
    <scope>IDENTIFICATION</scope>
</reference>
<proteinExistence type="predicted"/>
<sequence>MARRHEYAWACLQLRKDCKLKKNSDCWKKTVFRLSFCTVISSR</sequence>
<reference evidence="1" key="3">
    <citation type="journal article" date="2017" name="Nature">
        <title>Genome sequence of the progenitor of the wheat D genome Aegilops tauschii.</title>
        <authorList>
            <person name="Luo M.C."/>
            <person name="Gu Y.Q."/>
            <person name="Puiu D."/>
            <person name="Wang H."/>
            <person name="Twardziok S.O."/>
            <person name="Deal K.R."/>
            <person name="Huo N."/>
            <person name="Zhu T."/>
            <person name="Wang L."/>
            <person name="Wang Y."/>
            <person name="McGuire P.E."/>
            <person name="Liu S."/>
            <person name="Long H."/>
            <person name="Ramasamy R.K."/>
            <person name="Rodriguez J.C."/>
            <person name="Van S.L."/>
            <person name="Yuan L."/>
            <person name="Wang Z."/>
            <person name="Xia Z."/>
            <person name="Xiao L."/>
            <person name="Anderson O.D."/>
            <person name="Ouyang S."/>
            <person name="Liang Y."/>
            <person name="Zimin A.V."/>
            <person name="Pertea G."/>
            <person name="Qi P."/>
            <person name="Bennetzen J.L."/>
            <person name="Dai X."/>
            <person name="Dawson M.W."/>
            <person name="Muller H.G."/>
            <person name="Kugler K."/>
            <person name="Rivarola-Duarte L."/>
            <person name="Spannagl M."/>
            <person name="Mayer K.F.X."/>
            <person name="Lu F.H."/>
            <person name="Bevan M.W."/>
            <person name="Leroy P."/>
            <person name="Li P."/>
            <person name="You F.M."/>
            <person name="Sun Q."/>
            <person name="Liu Z."/>
            <person name="Lyons E."/>
            <person name="Wicker T."/>
            <person name="Salzberg S.L."/>
            <person name="Devos K.M."/>
            <person name="Dvorak J."/>
        </authorList>
    </citation>
    <scope>NUCLEOTIDE SEQUENCE [LARGE SCALE GENOMIC DNA]</scope>
    <source>
        <strain evidence="1">cv. AL8/78</strain>
    </source>
</reference>
<evidence type="ECO:0000313" key="2">
    <source>
        <dbReference type="Proteomes" id="UP000015105"/>
    </source>
</evidence>
<keyword evidence="2" id="KW-1185">Reference proteome</keyword>
<reference evidence="1" key="5">
    <citation type="journal article" date="2021" name="G3 (Bethesda)">
        <title>Aegilops tauschii genome assembly Aet v5.0 features greater sequence contiguity and improved annotation.</title>
        <authorList>
            <person name="Wang L."/>
            <person name="Zhu T."/>
            <person name="Rodriguez J.C."/>
            <person name="Deal K.R."/>
            <person name="Dubcovsky J."/>
            <person name="McGuire P.E."/>
            <person name="Lux T."/>
            <person name="Spannagl M."/>
            <person name="Mayer K.F.X."/>
            <person name="Baldrich P."/>
            <person name="Meyers B.C."/>
            <person name="Huo N."/>
            <person name="Gu Y.Q."/>
            <person name="Zhou H."/>
            <person name="Devos K.M."/>
            <person name="Bennetzen J.L."/>
            <person name="Unver T."/>
            <person name="Budak H."/>
            <person name="Gulick P.J."/>
            <person name="Galiba G."/>
            <person name="Kalapos B."/>
            <person name="Nelson D.R."/>
            <person name="Li P."/>
            <person name="You F.M."/>
            <person name="Luo M.C."/>
            <person name="Dvorak J."/>
        </authorList>
    </citation>
    <scope>NUCLEOTIDE SEQUENCE [LARGE SCALE GENOMIC DNA]</scope>
    <source>
        <strain evidence="1">cv. AL8/78</strain>
    </source>
</reference>
<dbReference type="Proteomes" id="UP000015105">
    <property type="component" value="Chromosome 4D"/>
</dbReference>
<name>A0A453J5A1_AEGTS</name>
<dbReference type="Gramene" id="AET4Gv20800100.3">
    <property type="protein sequence ID" value="AET4Gv20800100.3"/>
    <property type="gene ID" value="AET4Gv20800100"/>
</dbReference>
<dbReference type="AlphaFoldDB" id="A0A453J5A1"/>
<accession>A0A453J5A1</accession>
<dbReference type="EnsemblPlants" id="AET4Gv20800100.3">
    <property type="protein sequence ID" value="AET4Gv20800100.3"/>
    <property type="gene ID" value="AET4Gv20800100"/>
</dbReference>
<protein>
    <submittedName>
        <fullName evidence="1">Uncharacterized protein</fullName>
    </submittedName>
</protein>
<reference evidence="2" key="1">
    <citation type="journal article" date="2014" name="Science">
        <title>Ancient hybridizations among the ancestral genomes of bread wheat.</title>
        <authorList>
            <consortium name="International Wheat Genome Sequencing Consortium,"/>
            <person name="Marcussen T."/>
            <person name="Sandve S.R."/>
            <person name="Heier L."/>
            <person name="Spannagl M."/>
            <person name="Pfeifer M."/>
            <person name="Jakobsen K.S."/>
            <person name="Wulff B.B."/>
            <person name="Steuernagel B."/>
            <person name="Mayer K.F."/>
            <person name="Olsen O.A."/>
        </authorList>
    </citation>
    <scope>NUCLEOTIDE SEQUENCE [LARGE SCALE GENOMIC DNA]</scope>
    <source>
        <strain evidence="2">cv. AL8/78</strain>
    </source>
</reference>